<feature type="compositionally biased region" description="Polar residues" evidence="2">
    <location>
        <begin position="445"/>
        <end position="465"/>
    </location>
</feature>
<dbReference type="PROSITE" id="PS50026">
    <property type="entry name" value="EGF_3"/>
    <property type="match status" value="1"/>
</dbReference>
<evidence type="ECO:0000259" key="4">
    <source>
        <dbReference type="PROSITE" id="PS50026"/>
    </source>
</evidence>
<feature type="transmembrane region" description="Helical" evidence="3">
    <location>
        <begin position="596"/>
        <end position="621"/>
    </location>
</feature>
<feature type="compositionally biased region" description="Acidic residues" evidence="2">
    <location>
        <begin position="270"/>
        <end position="279"/>
    </location>
</feature>
<keyword evidence="3" id="KW-1133">Transmembrane helix</keyword>
<proteinExistence type="predicted"/>
<feature type="compositionally biased region" description="Pro residues" evidence="2">
    <location>
        <begin position="116"/>
        <end position="128"/>
    </location>
</feature>
<dbReference type="EMBL" id="FJUW01000059">
    <property type="protein sequence ID" value="CZT10854.1"/>
    <property type="molecule type" value="Genomic_DNA"/>
</dbReference>
<keyword evidence="6" id="KW-1185">Reference proteome</keyword>
<feature type="compositionally biased region" description="Polar residues" evidence="2">
    <location>
        <begin position="243"/>
        <end position="264"/>
    </location>
</feature>
<organism evidence="5 6">
    <name type="scientific">Rhynchosporium graminicola</name>
    <dbReference type="NCBI Taxonomy" id="2792576"/>
    <lineage>
        <taxon>Eukaryota</taxon>
        <taxon>Fungi</taxon>
        <taxon>Dikarya</taxon>
        <taxon>Ascomycota</taxon>
        <taxon>Pezizomycotina</taxon>
        <taxon>Leotiomycetes</taxon>
        <taxon>Helotiales</taxon>
        <taxon>Ploettnerulaceae</taxon>
        <taxon>Rhynchosporium</taxon>
    </lineage>
</organism>
<keyword evidence="1" id="KW-0245">EGF-like domain</keyword>
<comment type="caution">
    <text evidence="1">Lacks conserved residue(s) required for the propagation of feature annotation.</text>
</comment>
<feature type="compositionally biased region" description="Polar residues" evidence="2">
    <location>
        <begin position="794"/>
        <end position="816"/>
    </location>
</feature>
<feature type="compositionally biased region" description="Basic and acidic residues" evidence="2">
    <location>
        <begin position="153"/>
        <end position="168"/>
    </location>
</feature>
<evidence type="ECO:0000256" key="3">
    <source>
        <dbReference type="SAM" id="Phobius"/>
    </source>
</evidence>
<dbReference type="Gene3D" id="2.10.25.10">
    <property type="entry name" value="Laminin"/>
    <property type="match status" value="1"/>
</dbReference>
<feature type="region of interest" description="Disordered" evidence="2">
    <location>
        <begin position="787"/>
        <end position="818"/>
    </location>
</feature>
<evidence type="ECO:0000256" key="2">
    <source>
        <dbReference type="SAM" id="MobiDB-lite"/>
    </source>
</evidence>
<keyword evidence="3" id="KW-0472">Membrane</keyword>
<feature type="compositionally biased region" description="Polar residues" evidence="2">
    <location>
        <begin position="360"/>
        <end position="372"/>
    </location>
</feature>
<feature type="region of interest" description="Disordered" evidence="2">
    <location>
        <begin position="445"/>
        <end position="476"/>
    </location>
</feature>
<feature type="compositionally biased region" description="Low complexity" evidence="2">
    <location>
        <begin position="216"/>
        <end position="228"/>
    </location>
</feature>
<evidence type="ECO:0000256" key="1">
    <source>
        <dbReference type="PROSITE-ProRule" id="PRU00076"/>
    </source>
</evidence>
<feature type="disulfide bond" evidence="1">
    <location>
        <begin position="662"/>
        <end position="671"/>
    </location>
</feature>
<dbReference type="STRING" id="914237.A0A1E1LK62"/>
<feature type="region of interest" description="Disordered" evidence="2">
    <location>
        <begin position="550"/>
        <end position="588"/>
    </location>
</feature>
<feature type="domain" description="EGF-like" evidence="4">
    <location>
        <begin position="633"/>
        <end position="672"/>
    </location>
</feature>
<gene>
    <name evidence="5" type="ORF">RCO7_03558</name>
</gene>
<dbReference type="PROSITE" id="PS01186">
    <property type="entry name" value="EGF_2"/>
    <property type="match status" value="1"/>
</dbReference>
<dbReference type="CDD" id="cd00054">
    <property type="entry name" value="EGF_CA"/>
    <property type="match status" value="1"/>
</dbReference>
<feature type="compositionally biased region" description="Pro residues" evidence="2">
    <location>
        <begin position="198"/>
        <end position="215"/>
    </location>
</feature>
<dbReference type="PROSITE" id="PS00022">
    <property type="entry name" value="EGF_1"/>
    <property type="match status" value="1"/>
</dbReference>
<sequence>MNQPWQPPSRTPGGNGEIGSVRAARERMAAGLPPVMPQPQPRRLYDPPQLAPQAAPVPIHPANRMRPPMPEAFSGPKNGQAPVGAATLRPTLEQQVPQWPLAGSVEPGQQYQPPVNRGPPPQRPPRPSQVPTASGISRLKEGLRTAEYVQRQEQLDREYQYERERREEEEMISPDITSPLTMSSRQSSQSSAGSIPDFPVPVLPPPPRSFGPPPSSRRGASSYYSQASFVSPIPEESPRSRQTHFSYASSAAIPTSWGSNSPRSQYFDDKYEDESIYDGEFDRSPMTEESREMRGFTDDNDDRELIRSASFGRRAKPSMITTRSSERLESRPAPMPQQRPIQMSKLEKMGVIPRPGNEESGASSRNRTGSEATDQHMQKGWPIIGDATSPLATGTGLIDKSTSSSEETVPTLARAITTNTATPAQIANLSNPNTKAMLEAYNSASSLRAPGTESSRTPSPSNGFDKSSAIRRPPRLDIDAVREAEARGSLTSLPDLIRRATRLASMIDRGKRPGSRLALNDFPSEDNFAREKEMGMSNGRQSGFSGMLASFPPPGDQTPVGTPTHPTSGWPTQMDTQAGDEKKQQKPRRCCGLPCWGFMLMVLIILIIVAAAVVVPLEFLVLNKPNSTRKAVTAAQCQSNTVTACQNGGTALVESGSCACICTNGFTGSTCTSPNANGCATVTMSGSSFSNVTVGHSISRLIEAGPTNFSIPLSESIILARFNSANLSCATENALVTFQGRSERLGKADNLISFTTTSASAKAKNARRDESTSVTSSLAPVATSHGIVYDGSRPVSSSPPKDTNPTSNTDGNSDPTSGFKITEEVLDFARIAILYVLQQDALEDATTAQSTLQTWFLKQGSTNQAAMNVSMGHGNVVNLVAFQVDVGGTGFVGGRNSSLTVRDLDVRDLVLDLKGDKEFEER</sequence>
<keyword evidence="1" id="KW-1015">Disulfide bond</keyword>
<keyword evidence="3" id="KW-0812">Transmembrane</keyword>
<feature type="compositionally biased region" description="Basic and acidic residues" evidence="2">
    <location>
        <begin position="280"/>
        <end position="297"/>
    </location>
</feature>
<dbReference type="InterPro" id="IPR000742">
    <property type="entry name" value="EGF"/>
</dbReference>
<feature type="compositionally biased region" description="Pro residues" evidence="2">
    <location>
        <begin position="1"/>
        <end position="10"/>
    </location>
</feature>
<accession>A0A1E1LK62</accession>
<comment type="caution">
    <text evidence="5">The sequence shown here is derived from an EMBL/GenBank/DDBJ whole genome shotgun (WGS) entry which is preliminary data.</text>
</comment>
<name>A0A1E1LK62_9HELO</name>
<dbReference type="PANTHER" id="PTHR17178:SF0">
    <property type="entry name" value="SERGLYCIN"/>
    <property type="match status" value="1"/>
</dbReference>
<reference evidence="6" key="1">
    <citation type="submission" date="2016-03" db="EMBL/GenBank/DDBJ databases">
        <authorList>
            <person name="Ploux O."/>
        </authorList>
    </citation>
    <scope>NUCLEOTIDE SEQUENCE [LARGE SCALE GENOMIC DNA]</scope>
    <source>
        <strain evidence="6">UK7</strain>
    </source>
</reference>
<dbReference type="Proteomes" id="UP000178129">
    <property type="component" value="Unassembled WGS sequence"/>
</dbReference>
<evidence type="ECO:0000313" key="6">
    <source>
        <dbReference type="Proteomes" id="UP000178129"/>
    </source>
</evidence>
<feature type="compositionally biased region" description="Polar residues" evidence="2">
    <location>
        <begin position="559"/>
        <end position="576"/>
    </location>
</feature>
<feature type="region of interest" description="Disordered" evidence="2">
    <location>
        <begin position="1"/>
        <end position="337"/>
    </location>
</feature>
<dbReference type="AlphaFoldDB" id="A0A1E1LK62"/>
<evidence type="ECO:0000313" key="5">
    <source>
        <dbReference type="EMBL" id="CZT10854.1"/>
    </source>
</evidence>
<feature type="compositionally biased region" description="Low complexity" evidence="2">
    <location>
        <begin position="47"/>
        <end position="57"/>
    </location>
</feature>
<protein>
    <recommendedName>
        <fullName evidence="4">EGF-like domain-containing protein</fullName>
    </recommendedName>
</protein>
<dbReference type="PANTHER" id="PTHR17178">
    <property type="entry name" value="SECRETORY GRANULE PROTEOGLYCAN CORE PROTEIN"/>
    <property type="match status" value="1"/>
</dbReference>
<dbReference type="InParanoid" id="A0A1E1LK62"/>
<feature type="region of interest" description="Disordered" evidence="2">
    <location>
        <begin position="352"/>
        <end position="408"/>
    </location>
</feature>
<feature type="compositionally biased region" description="Low complexity" evidence="2">
    <location>
        <begin position="183"/>
        <end position="197"/>
    </location>
</feature>